<name>A0AAW1QSI3_9CHLO</name>
<evidence type="ECO:0000313" key="2">
    <source>
        <dbReference type="Proteomes" id="UP001489004"/>
    </source>
</evidence>
<dbReference type="EMBL" id="JALJOR010000002">
    <property type="protein sequence ID" value="KAK9824448.1"/>
    <property type="molecule type" value="Genomic_DNA"/>
</dbReference>
<reference evidence="1 2" key="1">
    <citation type="journal article" date="2024" name="Nat. Commun.">
        <title>Phylogenomics reveals the evolutionary origins of lichenization in chlorophyte algae.</title>
        <authorList>
            <person name="Puginier C."/>
            <person name="Libourel C."/>
            <person name="Otte J."/>
            <person name="Skaloud P."/>
            <person name="Haon M."/>
            <person name="Grisel S."/>
            <person name="Petersen M."/>
            <person name="Berrin J.G."/>
            <person name="Delaux P.M."/>
            <person name="Dal Grande F."/>
            <person name="Keller J."/>
        </authorList>
    </citation>
    <scope>NUCLEOTIDE SEQUENCE [LARGE SCALE GENOMIC DNA]</scope>
    <source>
        <strain evidence="1 2">SAG 2043</strain>
    </source>
</reference>
<evidence type="ECO:0000313" key="1">
    <source>
        <dbReference type="EMBL" id="KAK9824448.1"/>
    </source>
</evidence>
<accession>A0AAW1QSI3</accession>
<dbReference type="AlphaFoldDB" id="A0AAW1QSI3"/>
<sequence>MEMSVDDAGDMTVAINSVIITKADLLNAPNNAKEVMLDDETAVVIELYREHFGHSIHIITPVFDATFFATMPGLDDYYQEYLTAYLNFYMGLRDPSISAIHGLLGQTAPNSMASKPRSAIASSSASIELFNGEDQEADYIVDGPFATEYKFTQYGKPPTKQQVLKVARRSLLEHLQPTVFATMKLHA</sequence>
<gene>
    <name evidence="1" type="ORF">WJX72_010315</name>
</gene>
<dbReference type="Proteomes" id="UP001489004">
    <property type="component" value="Unassembled WGS sequence"/>
</dbReference>
<protein>
    <recommendedName>
        <fullName evidence="3">CobW/HypB/UreG nucleotide-binding domain-containing protein</fullName>
    </recommendedName>
</protein>
<evidence type="ECO:0008006" key="3">
    <source>
        <dbReference type="Google" id="ProtNLM"/>
    </source>
</evidence>
<comment type="caution">
    <text evidence="1">The sequence shown here is derived from an EMBL/GenBank/DDBJ whole genome shotgun (WGS) entry which is preliminary data.</text>
</comment>
<proteinExistence type="predicted"/>
<organism evidence="1 2">
    <name type="scientific">[Myrmecia] bisecta</name>
    <dbReference type="NCBI Taxonomy" id="41462"/>
    <lineage>
        <taxon>Eukaryota</taxon>
        <taxon>Viridiplantae</taxon>
        <taxon>Chlorophyta</taxon>
        <taxon>core chlorophytes</taxon>
        <taxon>Trebouxiophyceae</taxon>
        <taxon>Trebouxiales</taxon>
        <taxon>Trebouxiaceae</taxon>
        <taxon>Myrmecia</taxon>
    </lineage>
</organism>
<keyword evidence="2" id="KW-1185">Reference proteome</keyword>